<reference evidence="2" key="1">
    <citation type="journal article" date="2013" name="Proc. Natl. Acad. Sci. U.S.A.">
        <title>Genome structure and metabolic features in the red seaweed Chondrus crispus shed light on evolution of the Archaeplastida.</title>
        <authorList>
            <person name="Collen J."/>
            <person name="Porcel B."/>
            <person name="Carre W."/>
            <person name="Ball S.G."/>
            <person name="Chaparro C."/>
            <person name="Tonon T."/>
            <person name="Barbeyron T."/>
            <person name="Michel G."/>
            <person name="Noel B."/>
            <person name="Valentin K."/>
            <person name="Elias M."/>
            <person name="Artiguenave F."/>
            <person name="Arun A."/>
            <person name="Aury J.M."/>
            <person name="Barbosa-Neto J.F."/>
            <person name="Bothwell J.H."/>
            <person name="Bouget F.Y."/>
            <person name="Brillet L."/>
            <person name="Cabello-Hurtado F."/>
            <person name="Capella-Gutierrez S."/>
            <person name="Charrier B."/>
            <person name="Cladiere L."/>
            <person name="Cock J.M."/>
            <person name="Coelho S.M."/>
            <person name="Colleoni C."/>
            <person name="Czjzek M."/>
            <person name="Da Silva C."/>
            <person name="Delage L."/>
            <person name="Denoeud F."/>
            <person name="Deschamps P."/>
            <person name="Dittami S.M."/>
            <person name="Gabaldon T."/>
            <person name="Gachon C.M."/>
            <person name="Groisillier A."/>
            <person name="Herve C."/>
            <person name="Jabbari K."/>
            <person name="Katinka M."/>
            <person name="Kloareg B."/>
            <person name="Kowalczyk N."/>
            <person name="Labadie K."/>
            <person name="Leblanc C."/>
            <person name="Lopez P.J."/>
            <person name="McLachlan D.H."/>
            <person name="Meslet-Cladiere L."/>
            <person name="Moustafa A."/>
            <person name="Nehr Z."/>
            <person name="Nyvall Collen P."/>
            <person name="Panaud O."/>
            <person name="Partensky F."/>
            <person name="Poulain J."/>
            <person name="Rensing S.A."/>
            <person name="Rousvoal S."/>
            <person name="Samson G."/>
            <person name="Symeonidi A."/>
            <person name="Weissenbach J."/>
            <person name="Zambounis A."/>
            <person name="Wincker P."/>
            <person name="Boyen C."/>
        </authorList>
    </citation>
    <scope>NUCLEOTIDE SEQUENCE [LARGE SCALE GENOMIC DNA]</scope>
    <source>
        <strain evidence="2">cv. Stackhouse</strain>
    </source>
</reference>
<protein>
    <submittedName>
        <fullName evidence="1">Uncharacterized protein</fullName>
    </submittedName>
</protein>
<name>R7QJ87_CHOCR</name>
<organism evidence="1 2">
    <name type="scientific">Chondrus crispus</name>
    <name type="common">Carrageen Irish moss</name>
    <name type="synonym">Polymorpha crispa</name>
    <dbReference type="NCBI Taxonomy" id="2769"/>
    <lineage>
        <taxon>Eukaryota</taxon>
        <taxon>Rhodophyta</taxon>
        <taxon>Florideophyceae</taxon>
        <taxon>Rhodymeniophycidae</taxon>
        <taxon>Gigartinales</taxon>
        <taxon>Gigartinaceae</taxon>
        <taxon>Chondrus</taxon>
    </lineage>
</organism>
<dbReference type="EMBL" id="HG001947">
    <property type="protein sequence ID" value="CDF38577.1"/>
    <property type="molecule type" value="Genomic_DNA"/>
</dbReference>
<evidence type="ECO:0000313" key="1">
    <source>
        <dbReference type="EMBL" id="CDF38577.1"/>
    </source>
</evidence>
<dbReference type="Proteomes" id="UP000012073">
    <property type="component" value="Unassembled WGS sequence"/>
</dbReference>
<keyword evidence="2" id="KW-1185">Reference proteome</keyword>
<dbReference type="AlphaFoldDB" id="R7QJ87"/>
<accession>R7QJ87</accession>
<proteinExistence type="predicted"/>
<dbReference type="GeneID" id="17326201"/>
<evidence type="ECO:0000313" key="2">
    <source>
        <dbReference type="Proteomes" id="UP000012073"/>
    </source>
</evidence>
<dbReference type="RefSeq" id="XP_005718482.1">
    <property type="nucleotide sequence ID" value="XM_005718425.1"/>
</dbReference>
<sequence>MLPDVESTTSEHFGGQIVSLVILSAHPLRPCLSRNSLTNASISHICVTLQFSFGESQVTLAIQSST</sequence>
<dbReference type="Gramene" id="CDF38577">
    <property type="protein sequence ID" value="CDF38577"/>
    <property type="gene ID" value="CHC_T00001161001"/>
</dbReference>
<gene>
    <name evidence="1" type="ORF">CHC_T00001161001</name>
</gene>
<dbReference type="KEGG" id="ccp:CHC_T00001161001"/>